<evidence type="ECO:0000313" key="1">
    <source>
        <dbReference type="EMBL" id="MCL6699142.1"/>
    </source>
</evidence>
<organism evidence="1 2">
    <name type="scientific">Sphingomonas caseinilyticus</name>
    <dbReference type="NCBI Taxonomy" id="2908205"/>
    <lineage>
        <taxon>Bacteria</taxon>
        <taxon>Pseudomonadati</taxon>
        <taxon>Pseudomonadota</taxon>
        <taxon>Alphaproteobacteria</taxon>
        <taxon>Sphingomonadales</taxon>
        <taxon>Sphingomonadaceae</taxon>
        <taxon>Sphingomonas</taxon>
    </lineage>
</organism>
<name>A0ABT0RVY0_9SPHN</name>
<reference evidence="1 2" key="1">
    <citation type="submission" date="2022-05" db="EMBL/GenBank/DDBJ databases">
        <authorList>
            <person name="Jo J.-H."/>
            <person name="Im W.-T."/>
        </authorList>
    </citation>
    <scope>NUCLEOTIDE SEQUENCE [LARGE SCALE GENOMIC DNA]</scope>
    <source>
        <strain evidence="1 2">NSE70-1</strain>
    </source>
</reference>
<proteinExistence type="predicted"/>
<gene>
    <name evidence="1" type="ORF">LZ496_10170</name>
</gene>
<evidence type="ECO:0000313" key="2">
    <source>
        <dbReference type="Proteomes" id="UP001203410"/>
    </source>
</evidence>
<accession>A0ABT0RVY0</accession>
<comment type="caution">
    <text evidence="1">The sequence shown here is derived from an EMBL/GenBank/DDBJ whole genome shotgun (WGS) entry which is preliminary data.</text>
</comment>
<dbReference type="EMBL" id="JAMGBA010000002">
    <property type="protein sequence ID" value="MCL6699142.1"/>
    <property type="molecule type" value="Genomic_DNA"/>
</dbReference>
<dbReference type="RefSeq" id="WP_249904535.1">
    <property type="nucleotide sequence ID" value="NZ_JAMGBA010000002.1"/>
</dbReference>
<keyword evidence="2" id="KW-1185">Reference proteome</keyword>
<sequence>MSRELFVTLDEAQVKSRCLAEKVGISAIERLPAGGTRLVTMSVEGAAQMFRKLKPYLIEGTVVRQAHRPRSPLW</sequence>
<dbReference type="Proteomes" id="UP001203410">
    <property type="component" value="Unassembled WGS sequence"/>
</dbReference>
<protein>
    <submittedName>
        <fullName evidence="1">Uncharacterized protein</fullName>
    </submittedName>
</protein>